<dbReference type="PROSITE" id="PS50012">
    <property type="entry name" value="RCC1_3"/>
    <property type="match status" value="1"/>
</dbReference>
<gene>
    <name evidence="2" type="ORF">H5410_029316</name>
</gene>
<evidence type="ECO:0000313" key="3">
    <source>
        <dbReference type="Proteomes" id="UP000824120"/>
    </source>
</evidence>
<dbReference type="Proteomes" id="UP000824120">
    <property type="component" value="Chromosome 5"/>
</dbReference>
<keyword evidence="3" id="KW-1185">Reference proteome</keyword>
<dbReference type="SUPFAM" id="SSF50985">
    <property type="entry name" value="RCC1/BLIP-II"/>
    <property type="match status" value="1"/>
</dbReference>
<accession>A0A9J5Z7A8</accession>
<dbReference type="Pfam" id="PF00415">
    <property type="entry name" value="RCC1"/>
    <property type="match status" value="1"/>
</dbReference>
<dbReference type="Gene3D" id="2.130.10.30">
    <property type="entry name" value="Regulator of chromosome condensation 1/beta-lactamase-inhibitor protein II"/>
    <property type="match status" value="1"/>
</dbReference>
<dbReference type="InterPro" id="IPR000408">
    <property type="entry name" value="Reg_chr_condens"/>
</dbReference>
<evidence type="ECO:0000313" key="2">
    <source>
        <dbReference type="EMBL" id="KAG5607824.1"/>
    </source>
</evidence>
<dbReference type="AlphaFoldDB" id="A0A9J5Z7A8"/>
<reference evidence="2 3" key="1">
    <citation type="submission" date="2020-09" db="EMBL/GenBank/DDBJ databases">
        <title>De no assembly of potato wild relative species, Solanum commersonii.</title>
        <authorList>
            <person name="Cho K."/>
        </authorList>
    </citation>
    <scope>NUCLEOTIDE SEQUENCE [LARGE SCALE GENOMIC DNA]</scope>
    <source>
        <strain evidence="2">LZ3.2</strain>
        <tissue evidence="2">Leaf</tissue>
    </source>
</reference>
<comment type="caution">
    <text evidence="2">The sequence shown here is derived from an EMBL/GenBank/DDBJ whole genome shotgun (WGS) entry which is preliminary data.</text>
</comment>
<organism evidence="2 3">
    <name type="scientific">Solanum commersonii</name>
    <name type="common">Commerson's wild potato</name>
    <name type="synonym">Commerson's nightshade</name>
    <dbReference type="NCBI Taxonomy" id="4109"/>
    <lineage>
        <taxon>Eukaryota</taxon>
        <taxon>Viridiplantae</taxon>
        <taxon>Streptophyta</taxon>
        <taxon>Embryophyta</taxon>
        <taxon>Tracheophyta</taxon>
        <taxon>Spermatophyta</taxon>
        <taxon>Magnoliopsida</taxon>
        <taxon>eudicotyledons</taxon>
        <taxon>Gunneridae</taxon>
        <taxon>Pentapetalae</taxon>
        <taxon>asterids</taxon>
        <taxon>lamiids</taxon>
        <taxon>Solanales</taxon>
        <taxon>Solanaceae</taxon>
        <taxon>Solanoideae</taxon>
        <taxon>Solaneae</taxon>
        <taxon>Solanum</taxon>
    </lineage>
</organism>
<name>A0A9J5Z7A8_SOLCO</name>
<feature type="repeat" description="RCC1" evidence="1">
    <location>
        <begin position="13"/>
        <end position="62"/>
    </location>
</feature>
<evidence type="ECO:0000256" key="1">
    <source>
        <dbReference type="PROSITE-ProRule" id="PRU00235"/>
    </source>
</evidence>
<dbReference type="OrthoDB" id="8068875at2759"/>
<dbReference type="InterPro" id="IPR009091">
    <property type="entry name" value="RCC1/BLIP-II"/>
</dbReference>
<proteinExistence type="predicted"/>
<dbReference type="EMBL" id="JACXVP010000005">
    <property type="protein sequence ID" value="KAG5607824.1"/>
    <property type="molecule type" value="Genomic_DNA"/>
</dbReference>
<sequence length="70" mass="7297">MLHSVCISATENGSVHIFGERAKKKLGFSEASNSSLPSMVDGLPYSEKAACGGYHTCVITGNLSGSKFST</sequence>
<protein>
    <submittedName>
        <fullName evidence="2">Uncharacterized protein</fullName>
    </submittedName>
</protein>